<name>A0ABV7ENW1_9GAMM</name>
<proteinExistence type="predicted"/>
<feature type="compositionally biased region" description="Low complexity" evidence="1">
    <location>
        <begin position="133"/>
        <end position="151"/>
    </location>
</feature>
<gene>
    <name evidence="3" type="ORF">ACFOSU_11095</name>
</gene>
<sequence length="251" mass="25702">MQQSKLRNVALVAAALVVSGTLVATTAFAADSSDNKTKTVHLRGTITKISDSGFTMKTDHGATREIAVASSTKIAGVVPSSLDEVKEGTFIGTANVEDGSGNKALEVVVFPDSMKGTGLGDYAWDLSPSQVKTGGSSEMSMGSGSSMTNGTVEKADSKKADSGFSMGSGSTMTNGTVTESKSGDTMSVKLDYGDGSKMVDIPKDVPVVALQKGSKSDFEKGAHVFIAGPEGSQPFEAKLVMVGIDGTVPPM</sequence>
<feature type="compositionally biased region" description="Low complexity" evidence="1">
    <location>
        <begin position="162"/>
        <end position="178"/>
    </location>
</feature>
<feature type="region of interest" description="Disordered" evidence="1">
    <location>
        <begin position="132"/>
        <end position="183"/>
    </location>
</feature>
<evidence type="ECO:0000313" key="3">
    <source>
        <dbReference type="EMBL" id="MFC3104435.1"/>
    </source>
</evidence>
<organism evidence="3 4">
    <name type="scientific">Salinisphaera aquimarina</name>
    <dbReference type="NCBI Taxonomy" id="2094031"/>
    <lineage>
        <taxon>Bacteria</taxon>
        <taxon>Pseudomonadati</taxon>
        <taxon>Pseudomonadota</taxon>
        <taxon>Gammaproteobacteria</taxon>
        <taxon>Salinisphaerales</taxon>
        <taxon>Salinisphaeraceae</taxon>
        <taxon>Salinisphaera</taxon>
    </lineage>
</organism>
<evidence type="ECO:0000256" key="1">
    <source>
        <dbReference type="SAM" id="MobiDB-lite"/>
    </source>
</evidence>
<comment type="caution">
    <text evidence="3">The sequence shown here is derived from an EMBL/GenBank/DDBJ whole genome shotgun (WGS) entry which is preliminary data.</text>
</comment>
<accession>A0ABV7ENW1</accession>
<feature type="chain" id="PRO_5047459892" evidence="2">
    <location>
        <begin position="30"/>
        <end position="251"/>
    </location>
</feature>
<reference evidence="4" key="1">
    <citation type="journal article" date="2019" name="Int. J. Syst. Evol. Microbiol.">
        <title>The Global Catalogue of Microorganisms (GCM) 10K type strain sequencing project: providing services to taxonomists for standard genome sequencing and annotation.</title>
        <authorList>
            <consortium name="The Broad Institute Genomics Platform"/>
            <consortium name="The Broad Institute Genome Sequencing Center for Infectious Disease"/>
            <person name="Wu L."/>
            <person name="Ma J."/>
        </authorList>
    </citation>
    <scope>NUCLEOTIDE SEQUENCE [LARGE SCALE GENOMIC DNA]</scope>
    <source>
        <strain evidence="4">KCTC 52640</strain>
    </source>
</reference>
<keyword evidence="2" id="KW-0732">Signal</keyword>
<keyword evidence="4" id="KW-1185">Reference proteome</keyword>
<dbReference type="EMBL" id="JBHRSS010000004">
    <property type="protein sequence ID" value="MFC3104435.1"/>
    <property type="molecule type" value="Genomic_DNA"/>
</dbReference>
<feature type="signal peptide" evidence="2">
    <location>
        <begin position="1"/>
        <end position="29"/>
    </location>
</feature>
<evidence type="ECO:0000256" key="2">
    <source>
        <dbReference type="SAM" id="SignalP"/>
    </source>
</evidence>
<evidence type="ECO:0000313" key="4">
    <source>
        <dbReference type="Proteomes" id="UP001595462"/>
    </source>
</evidence>
<dbReference type="Proteomes" id="UP001595462">
    <property type="component" value="Unassembled WGS sequence"/>
</dbReference>
<protein>
    <submittedName>
        <fullName evidence="3">Metal ABC transporter permease</fullName>
    </submittedName>
</protein>
<dbReference type="RefSeq" id="WP_380689568.1">
    <property type="nucleotide sequence ID" value="NZ_JBHRSS010000004.1"/>
</dbReference>